<gene>
    <name evidence="2" type="ORF">AFM12_14120</name>
</gene>
<name>A0A0P7C338_9BACT</name>
<comment type="caution">
    <text evidence="2">The sequence shown here is derived from an EMBL/GenBank/DDBJ whole genome shotgun (WGS) entry which is preliminary data.</text>
</comment>
<dbReference type="Proteomes" id="UP000050454">
    <property type="component" value="Unassembled WGS sequence"/>
</dbReference>
<evidence type="ECO:0000313" key="2">
    <source>
        <dbReference type="EMBL" id="KPM47623.1"/>
    </source>
</evidence>
<reference evidence="2 3" key="1">
    <citation type="submission" date="2015-07" db="EMBL/GenBank/DDBJ databases">
        <title>The draft genome sequence of Leadbetterella sp. JN14-9.</title>
        <authorList>
            <person name="Liu Y."/>
            <person name="Du J."/>
            <person name="Shao Z."/>
        </authorList>
    </citation>
    <scope>NUCLEOTIDE SEQUENCE [LARGE SCALE GENOMIC DNA]</scope>
    <source>
        <strain evidence="2 3">JN14-9</strain>
    </source>
</reference>
<protein>
    <recommendedName>
        <fullName evidence="4">Lipocalin-like domain-containing protein</fullName>
    </recommendedName>
</protein>
<evidence type="ECO:0000256" key="1">
    <source>
        <dbReference type="SAM" id="SignalP"/>
    </source>
</evidence>
<keyword evidence="1" id="KW-0732">Signal</keyword>
<organism evidence="2 3">
    <name type="scientific">Jiulongibacter sediminis</name>
    <dbReference type="NCBI Taxonomy" id="1605367"/>
    <lineage>
        <taxon>Bacteria</taxon>
        <taxon>Pseudomonadati</taxon>
        <taxon>Bacteroidota</taxon>
        <taxon>Cytophagia</taxon>
        <taxon>Cytophagales</taxon>
        <taxon>Leadbetterellaceae</taxon>
        <taxon>Jiulongibacter</taxon>
    </lineage>
</organism>
<dbReference type="PROSITE" id="PS51257">
    <property type="entry name" value="PROKAR_LIPOPROTEIN"/>
    <property type="match status" value="1"/>
</dbReference>
<feature type="signal peptide" evidence="1">
    <location>
        <begin position="1"/>
        <end position="24"/>
    </location>
</feature>
<dbReference type="AlphaFoldDB" id="A0A0P7C338"/>
<proteinExistence type="predicted"/>
<sequence length="171" mass="19230">MTKQKNTKRIMKKLLLGVMLVAFMSCEKTDSQPINETDKAETLDDFTCINEQADNPADLADAQNWIVGKWQLTGIIAMMPDVEVPNIQVEFKSDGGVFVEKDGENVFTDAYSVIENESNGYTSLQVITDQLPDNFDEYNIVKGTLRICESELMIDQGIAFDAPGYLFRKIE</sequence>
<evidence type="ECO:0008006" key="4">
    <source>
        <dbReference type="Google" id="ProtNLM"/>
    </source>
</evidence>
<accession>A0A0P7C338</accession>
<feature type="chain" id="PRO_5006136556" description="Lipocalin-like domain-containing protein" evidence="1">
    <location>
        <begin position="25"/>
        <end position="171"/>
    </location>
</feature>
<dbReference type="EMBL" id="LGTQ01000010">
    <property type="protein sequence ID" value="KPM47623.1"/>
    <property type="molecule type" value="Genomic_DNA"/>
</dbReference>
<evidence type="ECO:0000313" key="3">
    <source>
        <dbReference type="Proteomes" id="UP000050454"/>
    </source>
</evidence>
<keyword evidence="3" id="KW-1185">Reference proteome</keyword>